<evidence type="ECO:0000313" key="9">
    <source>
        <dbReference type="Proteomes" id="UP001302126"/>
    </source>
</evidence>
<dbReference type="AlphaFoldDB" id="A0AAN6WLJ6"/>
<feature type="transmembrane region" description="Helical" evidence="6">
    <location>
        <begin position="440"/>
        <end position="459"/>
    </location>
</feature>
<gene>
    <name evidence="8" type="ORF">QBC35DRAFT_506241</name>
</gene>
<sequence length="628" mass="68387">MWATYKYARRKYTEHQAAKSSQPLGDDGQQPNSGTPPALPLTASPPASSPFSTPNSGRQLDLDQEKSKQPTAEEIAEKKRRRSYRLKIIFGLFAPYTLQALDTTVIASAFPFIAMDFNEISQLNWIITSFNLTSAAFLPFWAQIADVFGRYATLQSTLVIIIIGSALCTAAPNTSFPVLLLGRALQGVGAAGINISVRTILADRVSLAEYAKNWSIFAILAAVSFSIGPVVGGYLTKVSWRWCFAINLPVGVIAMGLVFWLLRGELVGAAELFEGKRETKLGRFRGRIATIDYGGQLLFLWGLGLLVLGLTWAGGVYAWESVSVLVPLVMGGVLTFAWLVYEWAMVPGRKMARVFPAQKAMMPWKLLAQRDVGLLLCINFTVGAAMYSVMYFMDLYFTLVKGHSASEAGVALLYFLPGLGAGVYSAVFFVNVWPRQTMPVLCWGSIASAVGISVLPYACHIDNTPLVYGMMALAGYGVGTNTNPGSLHGLAFFPHLTAAISCIVTFAVPFGGTVALTIMSTVFNNRSGVHHADPRTGIVWGFITLIPIMWVGVLSTTFLGNVWVRKAGGHEVVHGVWVWNLLRGRTLQRVIMTGNEDAEGRKAVTVAEVRPKESVFRDVESGYLRPKA</sequence>
<evidence type="ECO:0000256" key="5">
    <source>
        <dbReference type="SAM" id="MobiDB-lite"/>
    </source>
</evidence>
<feature type="transmembrane region" description="Helical" evidence="6">
    <location>
        <begin position="412"/>
        <end position="433"/>
    </location>
</feature>
<evidence type="ECO:0000256" key="3">
    <source>
        <dbReference type="ARBA" id="ARBA00022989"/>
    </source>
</evidence>
<accession>A0AAN6WLJ6</accession>
<keyword evidence="4 6" id="KW-0472">Membrane</keyword>
<dbReference type="InterPro" id="IPR011701">
    <property type="entry name" value="MFS"/>
</dbReference>
<evidence type="ECO:0000256" key="1">
    <source>
        <dbReference type="ARBA" id="ARBA00004141"/>
    </source>
</evidence>
<comment type="subcellular location">
    <subcellularLocation>
        <location evidence="1">Membrane</location>
        <topology evidence="1">Multi-pass membrane protein</topology>
    </subcellularLocation>
</comment>
<dbReference type="InterPro" id="IPR036259">
    <property type="entry name" value="MFS_trans_sf"/>
</dbReference>
<feature type="region of interest" description="Disordered" evidence="5">
    <location>
        <begin position="13"/>
        <end position="76"/>
    </location>
</feature>
<feature type="transmembrane region" description="Helical" evidence="6">
    <location>
        <begin position="325"/>
        <end position="344"/>
    </location>
</feature>
<feature type="transmembrane region" description="Helical" evidence="6">
    <location>
        <begin position="151"/>
        <end position="172"/>
    </location>
</feature>
<evidence type="ECO:0000259" key="7">
    <source>
        <dbReference type="PROSITE" id="PS50850"/>
    </source>
</evidence>
<keyword evidence="2 6" id="KW-0812">Transmembrane</keyword>
<dbReference type="PROSITE" id="PS50850">
    <property type="entry name" value="MFS"/>
    <property type="match status" value="1"/>
</dbReference>
<dbReference type="PANTHER" id="PTHR23501:SF39">
    <property type="entry name" value="MULTIDRUG TRANSPORTER, PUTATIVE (AFU_ORTHOLOGUE AFUA_1G05010)-RELATED"/>
    <property type="match status" value="1"/>
</dbReference>
<dbReference type="Gene3D" id="1.20.1720.10">
    <property type="entry name" value="Multidrug resistance protein D"/>
    <property type="match status" value="1"/>
</dbReference>
<evidence type="ECO:0000256" key="2">
    <source>
        <dbReference type="ARBA" id="ARBA00022692"/>
    </source>
</evidence>
<evidence type="ECO:0000256" key="6">
    <source>
        <dbReference type="SAM" id="Phobius"/>
    </source>
</evidence>
<dbReference type="GO" id="GO:0005886">
    <property type="term" value="C:plasma membrane"/>
    <property type="evidence" value="ECO:0007669"/>
    <property type="project" value="TreeGrafter"/>
</dbReference>
<dbReference type="SUPFAM" id="SSF103473">
    <property type="entry name" value="MFS general substrate transporter"/>
    <property type="match status" value="2"/>
</dbReference>
<feature type="transmembrane region" description="Helical" evidence="6">
    <location>
        <begin position="297"/>
        <end position="319"/>
    </location>
</feature>
<feature type="transmembrane region" description="Helical" evidence="6">
    <location>
        <begin position="214"/>
        <end position="236"/>
    </location>
</feature>
<feature type="compositionally biased region" description="Low complexity" evidence="5">
    <location>
        <begin position="40"/>
        <end position="54"/>
    </location>
</feature>
<reference evidence="8" key="1">
    <citation type="journal article" date="2023" name="Mol. Phylogenet. Evol.">
        <title>Genome-scale phylogeny and comparative genomics of the fungal order Sordariales.</title>
        <authorList>
            <person name="Hensen N."/>
            <person name="Bonometti L."/>
            <person name="Westerberg I."/>
            <person name="Brannstrom I.O."/>
            <person name="Guillou S."/>
            <person name="Cros-Aarteil S."/>
            <person name="Calhoun S."/>
            <person name="Haridas S."/>
            <person name="Kuo A."/>
            <person name="Mondo S."/>
            <person name="Pangilinan J."/>
            <person name="Riley R."/>
            <person name="LaButti K."/>
            <person name="Andreopoulos B."/>
            <person name="Lipzen A."/>
            <person name="Chen C."/>
            <person name="Yan M."/>
            <person name="Daum C."/>
            <person name="Ng V."/>
            <person name="Clum A."/>
            <person name="Steindorff A."/>
            <person name="Ohm R.A."/>
            <person name="Martin F."/>
            <person name="Silar P."/>
            <person name="Natvig D.O."/>
            <person name="Lalanne C."/>
            <person name="Gautier V."/>
            <person name="Ament-Velasquez S.L."/>
            <person name="Kruys A."/>
            <person name="Hutchinson M.I."/>
            <person name="Powell A.J."/>
            <person name="Barry K."/>
            <person name="Miller A.N."/>
            <person name="Grigoriev I.V."/>
            <person name="Debuchy R."/>
            <person name="Gladieux P."/>
            <person name="Hiltunen Thoren M."/>
            <person name="Johannesson H."/>
        </authorList>
    </citation>
    <scope>NUCLEOTIDE SEQUENCE</scope>
    <source>
        <strain evidence="8">PSN309</strain>
    </source>
</reference>
<dbReference type="Pfam" id="PF07690">
    <property type="entry name" value="MFS_1"/>
    <property type="match status" value="1"/>
</dbReference>
<feature type="transmembrane region" description="Helical" evidence="6">
    <location>
        <begin position="242"/>
        <end position="262"/>
    </location>
</feature>
<proteinExistence type="predicted"/>
<feature type="domain" description="Major facilitator superfamily (MFS) profile" evidence="7">
    <location>
        <begin position="88"/>
        <end position="559"/>
    </location>
</feature>
<feature type="compositionally biased region" description="Polar residues" evidence="5">
    <location>
        <begin position="18"/>
        <end position="33"/>
    </location>
</feature>
<evidence type="ECO:0000313" key="8">
    <source>
        <dbReference type="EMBL" id="KAK4184279.1"/>
    </source>
</evidence>
<dbReference type="Proteomes" id="UP001302126">
    <property type="component" value="Unassembled WGS sequence"/>
</dbReference>
<feature type="transmembrane region" description="Helical" evidence="6">
    <location>
        <begin position="125"/>
        <end position="144"/>
    </location>
</feature>
<dbReference type="GO" id="GO:0022857">
    <property type="term" value="F:transmembrane transporter activity"/>
    <property type="evidence" value="ECO:0007669"/>
    <property type="project" value="InterPro"/>
</dbReference>
<organism evidence="8 9">
    <name type="scientific">Podospora australis</name>
    <dbReference type="NCBI Taxonomy" id="1536484"/>
    <lineage>
        <taxon>Eukaryota</taxon>
        <taxon>Fungi</taxon>
        <taxon>Dikarya</taxon>
        <taxon>Ascomycota</taxon>
        <taxon>Pezizomycotina</taxon>
        <taxon>Sordariomycetes</taxon>
        <taxon>Sordariomycetidae</taxon>
        <taxon>Sordariales</taxon>
        <taxon>Podosporaceae</taxon>
        <taxon>Podospora</taxon>
    </lineage>
</organism>
<dbReference type="EMBL" id="MU864496">
    <property type="protein sequence ID" value="KAK4184279.1"/>
    <property type="molecule type" value="Genomic_DNA"/>
</dbReference>
<feature type="transmembrane region" description="Helical" evidence="6">
    <location>
        <begin position="538"/>
        <end position="564"/>
    </location>
</feature>
<keyword evidence="3 6" id="KW-1133">Transmembrane helix</keyword>
<reference evidence="8" key="2">
    <citation type="submission" date="2023-05" db="EMBL/GenBank/DDBJ databases">
        <authorList>
            <consortium name="Lawrence Berkeley National Laboratory"/>
            <person name="Steindorff A."/>
            <person name="Hensen N."/>
            <person name="Bonometti L."/>
            <person name="Westerberg I."/>
            <person name="Brannstrom I.O."/>
            <person name="Guillou S."/>
            <person name="Cros-Aarteil S."/>
            <person name="Calhoun S."/>
            <person name="Haridas S."/>
            <person name="Kuo A."/>
            <person name="Mondo S."/>
            <person name="Pangilinan J."/>
            <person name="Riley R."/>
            <person name="Labutti K."/>
            <person name="Andreopoulos B."/>
            <person name="Lipzen A."/>
            <person name="Chen C."/>
            <person name="Yanf M."/>
            <person name="Daum C."/>
            <person name="Ng V."/>
            <person name="Clum A."/>
            <person name="Ohm R."/>
            <person name="Martin F."/>
            <person name="Silar P."/>
            <person name="Natvig D."/>
            <person name="Lalanne C."/>
            <person name="Gautier V."/>
            <person name="Ament-Velasquez S.L."/>
            <person name="Kruys A."/>
            <person name="Hutchinson M.I."/>
            <person name="Powell A.J."/>
            <person name="Barry K."/>
            <person name="Miller A.N."/>
            <person name="Grigoriev I.V."/>
            <person name="Debuchy R."/>
            <person name="Gladieux P."/>
            <person name="Thoren M.H."/>
            <person name="Johannesson H."/>
        </authorList>
    </citation>
    <scope>NUCLEOTIDE SEQUENCE</scope>
    <source>
        <strain evidence="8">PSN309</strain>
    </source>
</reference>
<feature type="transmembrane region" description="Helical" evidence="6">
    <location>
        <begin position="496"/>
        <end position="518"/>
    </location>
</feature>
<feature type="transmembrane region" description="Helical" evidence="6">
    <location>
        <begin position="184"/>
        <end position="202"/>
    </location>
</feature>
<dbReference type="InterPro" id="IPR020846">
    <property type="entry name" value="MFS_dom"/>
</dbReference>
<comment type="caution">
    <text evidence="8">The sequence shown here is derived from an EMBL/GenBank/DDBJ whole genome shotgun (WGS) entry which is preliminary data.</text>
</comment>
<name>A0AAN6WLJ6_9PEZI</name>
<feature type="transmembrane region" description="Helical" evidence="6">
    <location>
        <begin position="372"/>
        <end position="392"/>
    </location>
</feature>
<dbReference type="PANTHER" id="PTHR23501">
    <property type="entry name" value="MAJOR FACILITATOR SUPERFAMILY"/>
    <property type="match status" value="1"/>
</dbReference>
<feature type="transmembrane region" description="Helical" evidence="6">
    <location>
        <begin position="88"/>
        <end position="113"/>
    </location>
</feature>
<evidence type="ECO:0000256" key="4">
    <source>
        <dbReference type="ARBA" id="ARBA00023136"/>
    </source>
</evidence>
<protein>
    <submittedName>
        <fullName evidence="8">Major facilitator superfamily domain-containing protein</fullName>
    </submittedName>
</protein>
<keyword evidence="9" id="KW-1185">Reference proteome</keyword>